<keyword evidence="1" id="KW-0472">Membrane</keyword>
<evidence type="ECO:0000313" key="3">
    <source>
        <dbReference type="Proteomes" id="UP000540787"/>
    </source>
</evidence>
<keyword evidence="1" id="KW-1133">Transmembrane helix</keyword>
<dbReference type="AlphaFoldDB" id="A0A7W9WX89"/>
<dbReference type="Proteomes" id="UP000540787">
    <property type="component" value="Unassembled WGS sequence"/>
</dbReference>
<protein>
    <recommendedName>
        <fullName evidence="4">Lipoprotein</fullName>
    </recommendedName>
</protein>
<reference evidence="2 3" key="1">
    <citation type="submission" date="2020-08" db="EMBL/GenBank/DDBJ databases">
        <title>The Agave Microbiome: Exploring the role of microbial communities in plant adaptations to desert environments.</title>
        <authorList>
            <person name="Partida-Martinez L.P."/>
        </authorList>
    </citation>
    <scope>NUCLEOTIDE SEQUENCE [LARGE SCALE GENOMIC DNA]</scope>
    <source>
        <strain evidence="2 3">AT3.2</strain>
    </source>
</reference>
<feature type="transmembrane region" description="Helical" evidence="1">
    <location>
        <begin position="38"/>
        <end position="60"/>
    </location>
</feature>
<dbReference type="PROSITE" id="PS51257">
    <property type="entry name" value="PROKAR_LIPOPROTEIN"/>
    <property type="match status" value="1"/>
</dbReference>
<name>A0A7W9WX89_9BURK</name>
<accession>A0A7W9WX89</accession>
<comment type="caution">
    <text evidence="2">The sequence shown here is derived from an EMBL/GenBank/DDBJ whole genome shotgun (WGS) entry which is preliminary data.</text>
</comment>
<dbReference type="RefSeq" id="WP_183549895.1">
    <property type="nucleotide sequence ID" value="NZ_JACHBX010000001.1"/>
</dbReference>
<dbReference type="EMBL" id="JACHBX010000001">
    <property type="protein sequence ID" value="MBB6132136.1"/>
    <property type="molecule type" value="Genomic_DNA"/>
</dbReference>
<proteinExistence type="predicted"/>
<gene>
    <name evidence="2" type="ORF">HD842_000247</name>
</gene>
<evidence type="ECO:0008006" key="4">
    <source>
        <dbReference type="Google" id="ProtNLM"/>
    </source>
</evidence>
<evidence type="ECO:0000313" key="2">
    <source>
        <dbReference type="EMBL" id="MBB6132136.1"/>
    </source>
</evidence>
<sequence>MRVSLSEVVSVVAFSLVGSVSCLKAWSVLSGTPFTPGFYIAGAMFSLLICSLFLLAFASVRAWTRVR</sequence>
<evidence type="ECO:0000256" key="1">
    <source>
        <dbReference type="SAM" id="Phobius"/>
    </source>
</evidence>
<keyword evidence="1" id="KW-0812">Transmembrane</keyword>
<keyword evidence="3" id="KW-1185">Reference proteome</keyword>
<organism evidence="2 3">
    <name type="scientific">Massilia aurea</name>
    <dbReference type="NCBI Taxonomy" id="373040"/>
    <lineage>
        <taxon>Bacteria</taxon>
        <taxon>Pseudomonadati</taxon>
        <taxon>Pseudomonadota</taxon>
        <taxon>Betaproteobacteria</taxon>
        <taxon>Burkholderiales</taxon>
        <taxon>Oxalobacteraceae</taxon>
        <taxon>Telluria group</taxon>
        <taxon>Massilia</taxon>
    </lineage>
</organism>